<dbReference type="InterPro" id="IPR000253">
    <property type="entry name" value="FHA_dom"/>
</dbReference>
<dbReference type="SMR" id="A0A482X0L3"/>
<dbReference type="InterPro" id="IPR008984">
    <property type="entry name" value="SMAD_FHA_dom_sf"/>
</dbReference>
<feature type="region of interest" description="Disordered" evidence="1">
    <location>
        <begin position="1"/>
        <end position="21"/>
    </location>
</feature>
<dbReference type="Pfam" id="PF00498">
    <property type="entry name" value="FHA"/>
    <property type="match status" value="1"/>
</dbReference>
<comment type="caution">
    <text evidence="3">The sequence shown here is derived from an EMBL/GenBank/DDBJ whole genome shotgun (WGS) entry which is preliminary data.</text>
</comment>
<feature type="domain" description="FHA" evidence="2">
    <location>
        <begin position="122"/>
        <end position="178"/>
    </location>
</feature>
<dbReference type="SUPFAM" id="SSF49879">
    <property type="entry name" value="SMAD/FHA domain"/>
    <property type="match status" value="1"/>
</dbReference>
<evidence type="ECO:0000313" key="4">
    <source>
        <dbReference type="Proteomes" id="UP000291343"/>
    </source>
</evidence>
<accession>A0A482X0L3</accession>
<organism evidence="3 4">
    <name type="scientific">Laodelphax striatellus</name>
    <name type="common">Small brown planthopper</name>
    <name type="synonym">Delphax striatella</name>
    <dbReference type="NCBI Taxonomy" id="195883"/>
    <lineage>
        <taxon>Eukaryota</taxon>
        <taxon>Metazoa</taxon>
        <taxon>Ecdysozoa</taxon>
        <taxon>Arthropoda</taxon>
        <taxon>Hexapoda</taxon>
        <taxon>Insecta</taxon>
        <taxon>Pterygota</taxon>
        <taxon>Neoptera</taxon>
        <taxon>Paraneoptera</taxon>
        <taxon>Hemiptera</taxon>
        <taxon>Auchenorrhyncha</taxon>
        <taxon>Fulgoroidea</taxon>
        <taxon>Delphacidae</taxon>
        <taxon>Criomorphinae</taxon>
        <taxon>Laodelphax</taxon>
    </lineage>
</organism>
<dbReference type="Proteomes" id="UP000291343">
    <property type="component" value="Unassembled WGS sequence"/>
</dbReference>
<proteinExistence type="predicted"/>
<dbReference type="PROSITE" id="PS50006">
    <property type="entry name" value="FHA_DOMAIN"/>
    <property type="match status" value="1"/>
</dbReference>
<protein>
    <recommendedName>
        <fullName evidence="2">FHA domain-containing protein</fullName>
    </recommendedName>
</protein>
<reference evidence="3 4" key="1">
    <citation type="journal article" date="2017" name="Gigascience">
        <title>Genome sequence of the small brown planthopper, Laodelphax striatellus.</title>
        <authorList>
            <person name="Zhu J."/>
            <person name="Jiang F."/>
            <person name="Wang X."/>
            <person name="Yang P."/>
            <person name="Bao Y."/>
            <person name="Zhao W."/>
            <person name="Wang W."/>
            <person name="Lu H."/>
            <person name="Wang Q."/>
            <person name="Cui N."/>
            <person name="Li J."/>
            <person name="Chen X."/>
            <person name="Luo L."/>
            <person name="Yu J."/>
            <person name="Kang L."/>
            <person name="Cui F."/>
        </authorList>
    </citation>
    <scope>NUCLEOTIDE SEQUENCE [LARGE SCALE GENOMIC DNA]</scope>
    <source>
        <strain evidence="3">Lst14</strain>
    </source>
</reference>
<dbReference type="FunCoup" id="A0A482X0L3">
    <property type="interactions" value="1532"/>
</dbReference>
<dbReference type="InterPro" id="IPR050923">
    <property type="entry name" value="Cell_Proc_Reg/RNA_Proc"/>
</dbReference>
<evidence type="ECO:0000313" key="3">
    <source>
        <dbReference type="EMBL" id="RZF39142.1"/>
    </source>
</evidence>
<evidence type="ECO:0000256" key="1">
    <source>
        <dbReference type="SAM" id="MobiDB-lite"/>
    </source>
</evidence>
<name>A0A482X0L3_LAOST</name>
<dbReference type="AlphaFoldDB" id="A0A482X0L3"/>
<dbReference type="Gene3D" id="3.30.160.20">
    <property type="match status" value="1"/>
</dbReference>
<sequence length="528" mass="61289">MSVKCSEESVPAEEIKNESNFEDDATKKTLFKVPVVLAIQKKPKTKTIENDGFSDHPRESNQIDQNQEADFEMEDYDEDEPQDYFGYKIPKWSRLPPSDRFTIEEVKAEVCVFTKSVRKEFYLLGRKENCHVVSRHQSISRYHAVIQYGNPDGDEKNPGFYLFDMDTTHGSFINNQRIKPSTFVKLNVDSDRFHFGFSTRRYAIRTAMSRLMADRRKIIEEETESQVKDEKQPETWVDWGMCEDADEESDLLHNPYASELNEELYLDDPKKTLRGWFEREGQKLNYDVKQKRAGEYCCRVAIPVDEIGETLRAEATVKGKKKEVVVQAALEACRVLDKHGLLRQSFHSKKGKVKDWAENDFYDSDDDSFFDRTGDIEKKKIKRMRAHGKVETKVHTYESLLNDNKEVMEKISESSKHIEQLKTKLSHLKAAIKDRFDDESYNSVSCQMDIAVLELKRKKATKDLEQTKDSEKKLVALINLARPPDQPMLLPQSDGRETTCIKRGKACKECNRTREKNKHCKNISSQLS</sequence>
<dbReference type="OrthoDB" id="433755at2759"/>
<dbReference type="EMBL" id="QKKF02020490">
    <property type="protein sequence ID" value="RZF39142.1"/>
    <property type="molecule type" value="Genomic_DNA"/>
</dbReference>
<dbReference type="PANTHER" id="PTHR23308">
    <property type="entry name" value="NUCLEAR INHIBITOR OF PROTEIN PHOSPHATASE-1"/>
    <property type="match status" value="1"/>
</dbReference>
<dbReference type="InParanoid" id="A0A482X0L3"/>
<dbReference type="SMART" id="SM00240">
    <property type="entry name" value="FHA"/>
    <property type="match status" value="1"/>
</dbReference>
<gene>
    <name evidence="3" type="ORF">LSTR_LSTR005770</name>
</gene>
<evidence type="ECO:0000259" key="2">
    <source>
        <dbReference type="PROSITE" id="PS50006"/>
    </source>
</evidence>
<keyword evidence="4" id="KW-1185">Reference proteome</keyword>
<dbReference type="Gene3D" id="2.60.200.20">
    <property type="match status" value="1"/>
</dbReference>